<feature type="compositionally biased region" description="Gly residues" evidence="11">
    <location>
        <begin position="581"/>
        <end position="590"/>
    </location>
</feature>
<evidence type="ECO:0000256" key="9">
    <source>
        <dbReference type="ARBA" id="ARBA00055253"/>
    </source>
</evidence>
<dbReference type="InterPro" id="IPR002075">
    <property type="entry name" value="NTF2_dom"/>
</dbReference>
<reference evidence="14 15" key="1">
    <citation type="submission" date="2017-04" db="EMBL/GenBank/DDBJ databases">
        <title>Draft genome sequence of Tuber borchii Vittad., a whitish edible truffle.</title>
        <authorList>
            <consortium name="DOE Joint Genome Institute"/>
            <person name="Murat C."/>
            <person name="Kuo A."/>
            <person name="Barry K.W."/>
            <person name="Clum A."/>
            <person name="Dockter R.B."/>
            <person name="Fauchery L."/>
            <person name="Iotti M."/>
            <person name="Kohler A."/>
            <person name="Labutti K."/>
            <person name="Lindquist E.A."/>
            <person name="Lipzen A."/>
            <person name="Ohm R.A."/>
            <person name="Wang M."/>
            <person name="Grigoriev I.V."/>
            <person name="Zambonelli A."/>
            <person name="Martin F.M."/>
        </authorList>
    </citation>
    <scope>NUCLEOTIDE SEQUENCE [LARGE SCALE GENOMIC DNA]</scope>
    <source>
        <strain evidence="14 15">Tbo3840</strain>
    </source>
</reference>
<feature type="region of interest" description="Disordered" evidence="11">
    <location>
        <begin position="578"/>
        <end position="599"/>
    </location>
</feature>
<evidence type="ECO:0000256" key="11">
    <source>
        <dbReference type="SAM" id="MobiDB-lite"/>
    </source>
</evidence>
<evidence type="ECO:0000259" key="12">
    <source>
        <dbReference type="PROSITE" id="PS50177"/>
    </source>
</evidence>
<accession>A0A2T6ZBN6</accession>
<evidence type="ECO:0000256" key="7">
    <source>
        <dbReference type="ARBA" id="ARBA00022816"/>
    </source>
</evidence>
<dbReference type="SUPFAM" id="SSF54427">
    <property type="entry name" value="NTF2-like"/>
    <property type="match status" value="1"/>
</dbReference>
<comment type="caution">
    <text evidence="14">The sequence shown here is derived from an EMBL/GenBank/DDBJ whole genome shotgun (WGS) entry which is preliminary data.</text>
</comment>
<keyword evidence="15" id="KW-1185">Reference proteome</keyword>
<keyword evidence="6" id="KW-0677">Repeat</keyword>
<dbReference type="PANTHER" id="PTHR10662:SF22">
    <property type="entry name" value="NUCLEAR RNA EXPORT FACTOR 1"/>
    <property type="match status" value="1"/>
</dbReference>
<dbReference type="SUPFAM" id="SSF46934">
    <property type="entry name" value="UBA-like"/>
    <property type="match status" value="1"/>
</dbReference>
<organism evidence="14 15">
    <name type="scientific">Tuber borchii</name>
    <name type="common">White truffle</name>
    <dbReference type="NCBI Taxonomy" id="42251"/>
    <lineage>
        <taxon>Eukaryota</taxon>
        <taxon>Fungi</taxon>
        <taxon>Dikarya</taxon>
        <taxon>Ascomycota</taxon>
        <taxon>Pezizomycotina</taxon>
        <taxon>Pezizomycetes</taxon>
        <taxon>Pezizales</taxon>
        <taxon>Tuberaceae</taxon>
        <taxon>Tuber</taxon>
    </lineage>
</organism>
<evidence type="ECO:0000256" key="2">
    <source>
        <dbReference type="ARBA" id="ARBA00009285"/>
    </source>
</evidence>
<dbReference type="InterPro" id="IPR001611">
    <property type="entry name" value="Leu-rich_rpt"/>
</dbReference>
<evidence type="ECO:0000256" key="4">
    <source>
        <dbReference type="ARBA" id="ARBA00022490"/>
    </source>
</evidence>
<gene>
    <name evidence="14" type="ORF">B9Z19DRAFT_1007395</name>
</gene>
<dbReference type="GO" id="GO:0003723">
    <property type="term" value="F:RNA binding"/>
    <property type="evidence" value="ECO:0007669"/>
    <property type="project" value="TreeGrafter"/>
</dbReference>
<feature type="compositionally biased region" description="Basic residues" evidence="11">
    <location>
        <begin position="42"/>
        <end position="51"/>
    </location>
</feature>
<name>A0A2T6ZBN6_TUBBO</name>
<dbReference type="SUPFAM" id="SSF52058">
    <property type="entry name" value="L domain-like"/>
    <property type="match status" value="1"/>
</dbReference>
<dbReference type="OrthoDB" id="25872at2759"/>
<keyword evidence="8" id="KW-0539">Nucleus</keyword>
<evidence type="ECO:0000256" key="8">
    <source>
        <dbReference type="ARBA" id="ARBA00023242"/>
    </source>
</evidence>
<dbReference type="Pfam" id="PF18444">
    <property type="entry name" value="RRM_9"/>
    <property type="match status" value="1"/>
</dbReference>
<dbReference type="InterPro" id="IPR032675">
    <property type="entry name" value="LRR_dom_sf"/>
</dbReference>
<feature type="region of interest" description="Disordered" evidence="11">
    <location>
        <begin position="1"/>
        <end position="96"/>
    </location>
</feature>
<dbReference type="InterPro" id="IPR040736">
    <property type="entry name" value="Mex67_RRM"/>
</dbReference>
<evidence type="ECO:0000256" key="1">
    <source>
        <dbReference type="ARBA" id="ARBA00004123"/>
    </source>
</evidence>
<comment type="similarity">
    <text evidence="2">Belongs to the NXF family.</text>
</comment>
<dbReference type="EMBL" id="NESQ01000446">
    <property type="protein sequence ID" value="PUU72905.1"/>
    <property type="molecule type" value="Genomic_DNA"/>
</dbReference>
<dbReference type="GO" id="GO:0016973">
    <property type="term" value="P:poly(A)+ mRNA export from nucleus"/>
    <property type="evidence" value="ECO:0007669"/>
    <property type="project" value="TreeGrafter"/>
</dbReference>
<keyword evidence="4" id="KW-0963">Cytoplasm</keyword>
<dbReference type="InterPro" id="IPR018222">
    <property type="entry name" value="Nuclear_transport_factor_2_euk"/>
</dbReference>
<dbReference type="FunFam" id="3.80.10.10:FF:000296">
    <property type="entry name" value="mRNA export factor MEX67"/>
    <property type="match status" value="1"/>
</dbReference>
<dbReference type="STRING" id="42251.A0A2T6ZBN6"/>
<comment type="subcellular location">
    <subcellularLocation>
        <location evidence="1">Nucleus</location>
    </subcellularLocation>
</comment>
<evidence type="ECO:0000256" key="6">
    <source>
        <dbReference type="ARBA" id="ARBA00022737"/>
    </source>
</evidence>
<dbReference type="Gene3D" id="3.10.450.50">
    <property type="match status" value="1"/>
</dbReference>
<dbReference type="Proteomes" id="UP000244722">
    <property type="component" value="Unassembled WGS sequence"/>
</dbReference>
<evidence type="ECO:0000313" key="14">
    <source>
        <dbReference type="EMBL" id="PUU72905.1"/>
    </source>
</evidence>
<dbReference type="PROSITE" id="PS50177">
    <property type="entry name" value="NTF2_DOMAIN"/>
    <property type="match status" value="1"/>
</dbReference>
<comment type="function">
    <text evidence="9">Involved in the export of mRNA from the nucleus to the cytoplasm.</text>
</comment>
<dbReference type="SMART" id="SM00804">
    <property type="entry name" value="TAP_C"/>
    <property type="match status" value="1"/>
</dbReference>
<dbReference type="InterPro" id="IPR030217">
    <property type="entry name" value="NXF_fam"/>
</dbReference>
<dbReference type="Gene3D" id="3.80.10.10">
    <property type="entry name" value="Ribonuclease Inhibitor"/>
    <property type="match status" value="1"/>
</dbReference>
<feature type="domain" description="TAP-C" evidence="13">
    <location>
        <begin position="595"/>
        <end position="650"/>
    </location>
</feature>
<keyword evidence="7" id="KW-0509">mRNA transport</keyword>
<evidence type="ECO:0000256" key="5">
    <source>
        <dbReference type="ARBA" id="ARBA00022614"/>
    </source>
</evidence>
<dbReference type="Gene3D" id="1.10.8.10">
    <property type="entry name" value="DNA helicase RuvA subunit, C-terminal domain"/>
    <property type="match status" value="1"/>
</dbReference>
<protein>
    <recommendedName>
        <fullName evidence="10">mRNA export factor MEX67</fullName>
    </recommendedName>
</protein>
<dbReference type="Pfam" id="PF03943">
    <property type="entry name" value="TAP_C"/>
    <property type="match status" value="1"/>
</dbReference>
<dbReference type="GO" id="GO:0005634">
    <property type="term" value="C:nucleus"/>
    <property type="evidence" value="ECO:0007669"/>
    <property type="project" value="UniProtKB-SubCell"/>
</dbReference>
<proteinExistence type="inferred from homology"/>
<dbReference type="InterPro" id="IPR005637">
    <property type="entry name" value="TAP_C_dom"/>
</dbReference>
<evidence type="ECO:0000313" key="15">
    <source>
        <dbReference type="Proteomes" id="UP000244722"/>
    </source>
</evidence>
<feature type="domain" description="NTF2" evidence="12">
    <location>
        <begin position="402"/>
        <end position="567"/>
    </location>
</feature>
<dbReference type="Pfam" id="PF22602">
    <property type="entry name" value="NXF_NTF2"/>
    <property type="match status" value="1"/>
</dbReference>
<evidence type="ECO:0000256" key="3">
    <source>
        <dbReference type="ARBA" id="ARBA00022448"/>
    </source>
</evidence>
<evidence type="ECO:0000259" key="13">
    <source>
        <dbReference type="PROSITE" id="PS51281"/>
    </source>
</evidence>
<evidence type="ECO:0000256" key="10">
    <source>
        <dbReference type="ARBA" id="ARBA00069694"/>
    </source>
</evidence>
<dbReference type="PANTHER" id="PTHR10662">
    <property type="entry name" value="NUCLEAR RNA EXPORT FACTOR"/>
    <property type="match status" value="1"/>
</dbReference>
<dbReference type="InterPro" id="IPR032710">
    <property type="entry name" value="NTF2-like_dom_sf"/>
</dbReference>
<dbReference type="PROSITE" id="PS51450">
    <property type="entry name" value="LRR"/>
    <property type="match status" value="1"/>
</dbReference>
<keyword evidence="3" id="KW-0813">Transport</keyword>
<dbReference type="CDD" id="cd14342">
    <property type="entry name" value="UBA_TAP-C"/>
    <property type="match status" value="1"/>
</dbReference>
<keyword evidence="5" id="KW-0433">Leucine-rich repeat</keyword>
<dbReference type="InterPro" id="IPR009060">
    <property type="entry name" value="UBA-like_sf"/>
</dbReference>
<dbReference type="PROSITE" id="PS51281">
    <property type="entry name" value="TAP_C"/>
    <property type="match status" value="1"/>
</dbReference>
<dbReference type="AlphaFoldDB" id="A0A2T6ZBN6"/>
<sequence length="672" mass="73311">MNSTALRPQGSHGGITKRTGGRARVDRDGDLDMDGPSGGRGGRGRGNRNRGGRGGGAGAVSRGGRSGAGSIIPTGPTAGRTDLGQNKNRGIPARGLRNGTVSVSETLVEVRITGWKNSKGSAEEAIAFLERKSRIKLRKTLKQGDTIVAQVPFLDINSILAWNDAQFASSKLKLAAPSLGRLDVTERSEAVISRANPANKDTVDTIQTLEGVLANRYNPGSKFLDLSRLGEDTLLKANGFFQLSSTTSKMFPALMQVAEKKFTTAQQKRDTVHSVSLAYNQLKDVRAVTSLSVTFPDLKNLSLEGNSIEDWKTLDNWRHRFKDLEQLVLSGNPITSQQGYTEEAYRRYPKLLMLDNVPVDPVIRQKVAAENAAPATVPIGPDGRPILPHKVQSRFIQDDYGVGMKFLSRFFEAYDADRTSLLREFYDAESLFSLSVNTSAPRTKEQQGTRQFWDEYIPKSRNLKRVSHSKGRTDRLAMGPDEIAKLWGELPATKHDLANGDAWSFDIWPVEVTSGVMGVLCTVHAEFQELNKVDGPQKIVHRSFDRSFMLRPDVLGEVKVANDMLVVRAYGGFDSWKPEDGSGGAGSGGEQEGEAAKKSMCEQLTVQTRLRLDWARMCLSETGWNMENAWKAFLEAKANGAIPPDAYLPGTTTTAPATAIGVNTAGGRDAVL</sequence>